<dbReference type="InterPro" id="IPR011051">
    <property type="entry name" value="RmlC_Cupin_sf"/>
</dbReference>
<dbReference type="CDD" id="cd02235">
    <property type="entry name" value="cupin_BLL4011-like"/>
    <property type="match status" value="1"/>
</dbReference>
<keyword evidence="1" id="KW-0732">Signal</keyword>
<dbReference type="EMBL" id="JAUFPT010000043">
    <property type="protein sequence ID" value="MDN3571631.1"/>
    <property type="molecule type" value="Genomic_DNA"/>
</dbReference>
<protein>
    <submittedName>
        <fullName evidence="3">Cupin domain-containing protein</fullName>
    </submittedName>
</protein>
<dbReference type="PANTHER" id="PTHR38599">
    <property type="entry name" value="CUPIN DOMAIN PROTEIN (AFU_ORTHOLOGUE AFUA_3G13620)"/>
    <property type="match status" value="1"/>
</dbReference>
<evidence type="ECO:0000259" key="2">
    <source>
        <dbReference type="Pfam" id="PF07883"/>
    </source>
</evidence>
<reference evidence="4" key="1">
    <citation type="journal article" date="2019" name="Int. J. Syst. Evol. Microbiol.">
        <title>The Global Catalogue of Microorganisms (GCM) 10K type strain sequencing project: providing services to taxonomists for standard genome sequencing and annotation.</title>
        <authorList>
            <consortium name="The Broad Institute Genomics Platform"/>
            <consortium name="The Broad Institute Genome Sequencing Center for Infectious Disease"/>
            <person name="Wu L."/>
            <person name="Ma J."/>
        </authorList>
    </citation>
    <scope>NUCLEOTIDE SEQUENCE [LARGE SCALE GENOMIC DNA]</scope>
    <source>
        <strain evidence="4">CECT 7806</strain>
    </source>
</reference>
<comment type="caution">
    <text evidence="3">The sequence shown here is derived from an EMBL/GenBank/DDBJ whole genome shotgun (WGS) entry which is preliminary data.</text>
</comment>
<feature type="domain" description="Cupin type-2" evidence="2">
    <location>
        <begin position="60"/>
        <end position="115"/>
    </location>
</feature>
<sequence>MLTRRGFVDCALCAVLTGFAATAVDAQQQPSGQTSGVTRTILSTEELPGGHYVVVQVAAEIAPGAIVARHTHPGIESSVILAGEAELLVDGQPNRTLRAGDSFQVPAVTPHSLRNGAGATRVAGTYTVEKGKPLASPA</sequence>
<proteinExistence type="predicted"/>
<dbReference type="Proteomes" id="UP001244297">
    <property type="component" value="Unassembled WGS sequence"/>
</dbReference>
<organism evidence="3 4">
    <name type="scientific">Methylobacterium longum</name>
    <dbReference type="NCBI Taxonomy" id="767694"/>
    <lineage>
        <taxon>Bacteria</taxon>
        <taxon>Pseudomonadati</taxon>
        <taxon>Pseudomonadota</taxon>
        <taxon>Alphaproteobacteria</taxon>
        <taxon>Hyphomicrobiales</taxon>
        <taxon>Methylobacteriaceae</taxon>
        <taxon>Methylobacterium</taxon>
    </lineage>
</organism>
<dbReference type="InterPro" id="IPR013096">
    <property type="entry name" value="Cupin_2"/>
</dbReference>
<gene>
    <name evidence="3" type="ORF">QWZ18_13475</name>
</gene>
<dbReference type="SUPFAM" id="SSF51182">
    <property type="entry name" value="RmlC-like cupins"/>
    <property type="match status" value="1"/>
</dbReference>
<keyword evidence="4" id="KW-1185">Reference proteome</keyword>
<evidence type="ECO:0000313" key="3">
    <source>
        <dbReference type="EMBL" id="MDN3571631.1"/>
    </source>
</evidence>
<dbReference type="InterPro" id="IPR014710">
    <property type="entry name" value="RmlC-like_jellyroll"/>
</dbReference>
<evidence type="ECO:0000256" key="1">
    <source>
        <dbReference type="SAM" id="SignalP"/>
    </source>
</evidence>
<feature type="signal peptide" evidence="1">
    <location>
        <begin position="1"/>
        <end position="20"/>
    </location>
</feature>
<evidence type="ECO:0000313" key="4">
    <source>
        <dbReference type="Proteomes" id="UP001244297"/>
    </source>
</evidence>
<dbReference type="PANTHER" id="PTHR38599:SF1">
    <property type="entry name" value="CUPIN DOMAIN PROTEIN (AFU_ORTHOLOGUE AFUA_3G13620)"/>
    <property type="match status" value="1"/>
</dbReference>
<name>A0ABT8AQ05_9HYPH</name>
<dbReference type="RefSeq" id="WP_238288510.1">
    <property type="nucleotide sequence ID" value="NZ_BPQS01000012.1"/>
</dbReference>
<accession>A0ABT8AQ05</accession>
<dbReference type="Pfam" id="PF07883">
    <property type="entry name" value="Cupin_2"/>
    <property type="match status" value="1"/>
</dbReference>
<feature type="chain" id="PRO_5046902844" evidence="1">
    <location>
        <begin position="21"/>
        <end position="138"/>
    </location>
</feature>
<dbReference type="Gene3D" id="2.60.120.10">
    <property type="entry name" value="Jelly Rolls"/>
    <property type="match status" value="1"/>
</dbReference>